<dbReference type="AlphaFoldDB" id="A0AAD5LQP1"/>
<organism evidence="4 5">
    <name type="scientific">Pythium insidiosum</name>
    <name type="common">Pythiosis disease agent</name>
    <dbReference type="NCBI Taxonomy" id="114742"/>
    <lineage>
        <taxon>Eukaryota</taxon>
        <taxon>Sar</taxon>
        <taxon>Stramenopiles</taxon>
        <taxon>Oomycota</taxon>
        <taxon>Peronosporomycetes</taxon>
        <taxon>Pythiales</taxon>
        <taxon>Pythiaceae</taxon>
        <taxon>Pythium</taxon>
    </lineage>
</organism>
<accession>A0AAD5LQP1</accession>
<dbReference type="PANTHER" id="PTHR14950">
    <property type="entry name" value="DICER-RELATED"/>
    <property type="match status" value="1"/>
</dbReference>
<dbReference type="EMBL" id="JAKCXM010000004">
    <property type="protein sequence ID" value="KAJ0409435.1"/>
    <property type="molecule type" value="Genomic_DNA"/>
</dbReference>
<dbReference type="Pfam" id="PF14622">
    <property type="entry name" value="Ribonucleas_3_3"/>
    <property type="match status" value="1"/>
</dbReference>
<evidence type="ECO:0000259" key="3">
    <source>
        <dbReference type="PROSITE" id="PS50142"/>
    </source>
</evidence>
<dbReference type="Gene3D" id="1.10.1520.10">
    <property type="entry name" value="Ribonuclease III domain"/>
    <property type="match status" value="1"/>
</dbReference>
<protein>
    <recommendedName>
        <fullName evidence="3">RNase III domain-containing protein</fullName>
    </recommendedName>
</protein>
<dbReference type="PROSITE" id="PS50142">
    <property type="entry name" value="RNASE_3_2"/>
    <property type="match status" value="1"/>
</dbReference>
<sequence length="281" mass="31485">MAMRLLMGWRCSPRWRAAIAVRHRALSTQPSASSAAPEQRMARQLQPTEIRATPRLPTRCLLQPDENDAWKIVTAEHLEHAELPADWLEQLDALQERIGVRFRDVTHLQTALIHHGALAQLRLPSDVATQRLSNRSLEFLGDSVLGMAVASHVFQSQPRFQEGQLTRFKSILVNNDTLSKVAVHDLQIDRVILVARDYSLACAPQDQRLFDKGRKTIQAGAVEALIAAVYVDQGLETALAFVNDVILPSAIKYATVEHTFQAVVELQNLLQAHGYGHPRYE</sequence>
<feature type="region of interest" description="Disordered" evidence="2">
    <location>
        <begin position="28"/>
        <end position="49"/>
    </location>
</feature>
<name>A0AAD5LQP1_PYTIN</name>
<gene>
    <name evidence="4" type="ORF">P43SY_002325</name>
</gene>
<evidence type="ECO:0000256" key="2">
    <source>
        <dbReference type="SAM" id="MobiDB-lite"/>
    </source>
</evidence>
<proteinExistence type="predicted"/>
<evidence type="ECO:0000313" key="4">
    <source>
        <dbReference type="EMBL" id="KAJ0409435.1"/>
    </source>
</evidence>
<dbReference type="SUPFAM" id="SSF69065">
    <property type="entry name" value="RNase III domain-like"/>
    <property type="match status" value="1"/>
</dbReference>
<dbReference type="GO" id="GO:0006396">
    <property type="term" value="P:RNA processing"/>
    <property type="evidence" value="ECO:0007669"/>
    <property type="project" value="InterPro"/>
</dbReference>
<reference evidence="4" key="1">
    <citation type="submission" date="2021-12" db="EMBL/GenBank/DDBJ databases">
        <title>Prjna785345.</title>
        <authorList>
            <person name="Rujirawat T."/>
            <person name="Krajaejun T."/>
        </authorList>
    </citation>
    <scope>NUCLEOTIDE SEQUENCE</scope>
    <source>
        <strain evidence="4">Pi057C3</strain>
    </source>
</reference>
<comment type="caution">
    <text evidence="4">The sequence shown here is derived from an EMBL/GenBank/DDBJ whole genome shotgun (WGS) entry which is preliminary data.</text>
</comment>
<feature type="domain" description="RNase III" evidence="3">
    <location>
        <begin position="91"/>
        <end position="234"/>
    </location>
</feature>
<keyword evidence="5" id="KW-1185">Reference proteome</keyword>
<dbReference type="InterPro" id="IPR036389">
    <property type="entry name" value="RNase_III_sf"/>
</dbReference>
<dbReference type="InterPro" id="IPR000999">
    <property type="entry name" value="RNase_III_dom"/>
</dbReference>
<dbReference type="Proteomes" id="UP001209570">
    <property type="component" value="Unassembled WGS sequence"/>
</dbReference>
<dbReference type="CDD" id="cd00593">
    <property type="entry name" value="RIBOc"/>
    <property type="match status" value="1"/>
</dbReference>
<keyword evidence="1" id="KW-0378">Hydrolase</keyword>
<dbReference type="SMART" id="SM00535">
    <property type="entry name" value="RIBOc"/>
    <property type="match status" value="1"/>
</dbReference>
<dbReference type="PANTHER" id="PTHR14950:SF37">
    <property type="entry name" value="ENDORIBONUCLEASE DICER"/>
    <property type="match status" value="1"/>
</dbReference>
<evidence type="ECO:0000313" key="5">
    <source>
        <dbReference type="Proteomes" id="UP001209570"/>
    </source>
</evidence>
<evidence type="ECO:0000256" key="1">
    <source>
        <dbReference type="ARBA" id="ARBA00022801"/>
    </source>
</evidence>
<dbReference type="GO" id="GO:0004525">
    <property type="term" value="F:ribonuclease III activity"/>
    <property type="evidence" value="ECO:0007669"/>
    <property type="project" value="InterPro"/>
</dbReference>